<name>A0A429XF08_9RICK</name>
<comment type="pathway">
    <text evidence="2 14 15">Porphyrin-containing compound metabolism; protoporphyrin-IX biosynthesis; protoporphyrin-IX from protoporphyrinogen-IX: step 1/1.</text>
</comment>
<evidence type="ECO:0000256" key="5">
    <source>
        <dbReference type="ARBA" id="ARBA00022475"/>
    </source>
</evidence>
<feature type="transmembrane region" description="Helical" evidence="14">
    <location>
        <begin position="122"/>
        <end position="140"/>
    </location>
</feature>
<dbReference type="PANTHER" id="PTHR40255">
    <property type="entry name" value="UPF0093 MEMBRANE PROTEIN SLR1790"/>
    <property type="match status" value="1"/>
</dbReference>
<evidence type="ECO:0000256" key="8">
    <source>
        <dbReference type="ARBA" id="ARBA00022723"/>
    </source>
</evidence>
<evidence type="ECO:0000256" key="15">
    <source>
        <dbReference type="PIRNR" id="PIRNR004638"/>
    </source>
</evidence>
<dbReference type="OrthoDB" id="9800824at2"/>
<dbReference type="Pfam" id="PF03653">
    <property type="entry name" value="UPF0093"/>
    <property type="match status" value="1"/>
</dbReference>
<comment type="cofactor">
    <cofactor evidence="14 15">
        <name>heme b</name>
        <dbReference type="ChEBI" id="CHEBI:60344"/>
    </cofactor>
    <text evidence="14 15">Binds 1 heme b (iron(II)-protoporphyrin IX) group per subunit.</text>
</comment>
<dbReference type="EC" id="1.3.99.-" evidence="14 15"/>
<keyword evidence="5 14" id="KW-1003">Cell membrane</keyword>
<dbReference type="GO" id="GO:0070818">
    <property type="term" value="F:protoporphyrinogen oxidase activity"/>
    <property type="evidence" value="ECO:0007669"/>
    <property type="project" value="UniProtKB-UniRule"/>
</dbReference>
<evidence type="ECO:0000256" key="10">
    <source>
        <dbReference type="ARBA" id="ARBA00023002"/>
    </source>
</evidence>
<sequence>MLENYLFFKAFHIISIISWMAGLLYLPRIFVYHTKVKYKSESDKLFKIMEKKLLKLIMLPALISSLLTGIILIYIIGMKDNTWLHIKLLFVICLIYIHHLMAKYAKNFSINQNKHSEKFFRIFNEIPAIMMAIIVFLVIYQNF</sequence>
<dbReference type="AlphaFoldDB" id="A0A429XF08"/>
<comment type="similarity">
    <text evidence="3 14 15">Belongs to the HemJ family.</text>
</comment>
<comment type="caution">
    <text evidence="16">The sequence shown here is derived from an EMBL/GenBank/DDBJ whole genome shotgun (WGS) entry which is preliminary data.</text>
</comment>
<evidence type="ECO:0000256" key="1">
    <source>
        <dbReference type="ARBA" id="ARBA00004651"/>
    </source>
</evidence>
<dbReference type="EMBL" id="RXFM01000086">
    <property type="protein sequence ID" value="RST63195.1"/>
    <property type="molecule type" value="Genomic_DNA"/>
</dbReference>
<dbReference type="InterPro" id="IPR005265">
    <property type="entry name" value="HemJ-like"/>
</dbReference>
<comment type="subcellular location">
    <subcellularLocation>
        <location evidence="1 14">Cell membrane</location>
        <topology evidence="1 14">Multi-pass membrane protein</topology>
    </subcellularLocation>
</comment>
<evidence type="ECO:0000256" key="13">
    <source>
        <dbReference type="ARBA" id="ARBA00048390"/>
    </source>
</evidence>
<feature type="binding site" description="axial binding residue" evidence="14">
    <location>
        <position position="12"/>
    </location>
    <ligand>
        <name>heme</name>
        <dbReference type="ChEBI" id="CHEBI:30413"/>
    </ligand>
    <ligandPart>
        <name>Fe</name>
        <dbReference type="ChEBI" id="CHEBI:18248"/>
    </ligandPart>
</feature>
<reference evidence="17" key="1">
    <citation type="submission" date="2018-11" db="EMBL/GenBank/DDBJ databases">
        <title>Phylogenetic, genomic, and biogeographic characterization of a novel and ubiquitous marine invertebrate-associated Rickettsiales parasite, Candidatus Marinoinvertebrata rohwerii, gen. nov., sp. nov.</title>
        <authorList>
            <person name="Klinges J.G."/>
            <person name="Rosales S.M."/>
            <person name="Mcminds R."/>
            <person name="Shaver E.C."/>
            <person name="Shantz A."/>
            <person name="Peters E.C."/>
            <person name="Burkepile D.E."/>
            <person name="Silliman B.R."/>
            <person name="Vega Thurber R.L."/>
        </authorList>
    </citation>
    <scope>NUCLEOTIDE SEQUENCE [LARGE SCALE GENOMIC DNA]</scope>
    <source>
        <strain evidence="17">a_cerv_44</strain>
    </source>
</reference>
<dbReference type="RefSeq" id="WP_126045119.1">
    <property type="nucleotide sequence ID" value="NZ_RXFM01000086.1"/>
</dbReference>
<dbReference type="Proteomes" id="UP000279470">
    <property type="component" value="Unassembled WGS sequence"/>
</dbReference>
<keyword evidence="6 14" id="KW-0349">Heme</keyword>
<comment type="subunit">
    <text evidence="14">Homodimer.</text>
</comment>
<evidence type="ECO:0000256" key="14">
    <source>
        <dbReference type="HAMAP-Rule" id="MF_02239"/>
    </source>
</evidence>
<dbReference type="NCBIfam" id="TIGR00701">
    <property type="entry name" value="protoporphyrinogen oxidase HemJ"/>
    <property type="match status" value="1"/>
</dbReference>
<evidence type="ECO:0000256" key="9">
    <source>
        <dbReference type="ARBA" id="ARBA00022989"/>
    </source>
</evidence>
<keyword evidence="17" id="KW-1185">Reference proteome</keyword>
<accession>A0A429XF08</accession>
<keyword evidence="10 14" id="KW-0560">Oxidoreductase</keyword>
<comment type="function">
    <text evidence="14 15">Catalyzes the oxidation of protoporphyrinogen IX to protoporphyrin IX.</text>
</comment>
<dbReference type="PANTHER" id="PTHR40255:SF1">
    <property type="entry name" value="PROTOPORPHYRINOGEN IX OXIDASE"/>
    <property type="match status" value="1"/>
</dbReference>
<keyword evidence="9 14" id="KW-1133">Transmembrane helix</keyword>
<feature type="transmembrane region" description="Helical" evidence="14">
    <location>
        <begin position="82"/>
        <end position="101"/>
    </location>
</feature>
<dbReference type="GO" id="GO:0046872">
    <property type="term" value="F:metal ion binding"/>
    <property type="evidence" value="ECO:0007669"/>
    <property type="project" value="UniProtKB-UniRule"/>
</dbReference>
<evidence type="ECO:0000256" key="7">
    <source>
        <dbReference type="ARBA" id="ARBA00022692"/>
    </source>
</evidence>
<dbReference type="GO" id="GO:0006782">
    <property type="term" value="P:protoporphyrinogen IX biosynthetic process"/>
    <property type="evidence" value="ECO:0007669"/>
    <property type="project" value="UniProtKB-UniRule"/>
</dbReference>
<evidence type="ECO:0000256" key="2">
    <source>
        <dbReference type="ARBA" id="ARBA00005073"/>
    </source>
</evidence>
<protein>
    <recommendedName>
        <fullName evidence="4 14">Protoporphyrinogen IX oxidase</fullName>
        <shortName evidence="14">PPO</shortName>
        <ecNumber evidence="14 15">1.3.99.-</ecNumber>
    </recommendedName>
</protein>
<dbReference type="PIRSF" id="PIRSF004638">
    <property type="entry name" value="UCP004638"/>
    <property type="match status" value="1"/>
</dbReference>
<dbReference type="HAMAP" id="MF_02239">
    <property type="entry name" value="HemJ"/>
    <property type="match status" value="1"/>
</dbReference>
<evidence type="ECO:0000256" key="12">
    <source>
        <dbReference type="ARBA" id="ARBA00023136"/>
    </source>
</evidence>
<keyword evidence="12 14" id="KW-0472">Membrane</keyword>
<gene>
    <name evidence="16" type="primary">hemJ</name>
    <name evidence="16" type="ORF">EIC27_05645</name>
</gene>
<dbReference type="GO" id="GO:0005886">
    <property type="term" value="C:plasma membrane"/>
    <property type="evidence" value="ECO:0007669"/>
    <property type="project" value="UniProtKB-SubCell"/>
</dbReference>
<proteinExistence type="inferred from homology"/>
<organism evidence="16 17">
    <name type="scientific">Candidatus Aquarickettsia rohweri</name>
    <dbReference type="NCBI Taxonomy" id="2602574"/>
    <lineage>
        <taxon>Bacteria</taxon>
        <taxon>Pseudomonadati</taxon>
        <taxon>Pseudomonadota</taxon>
        <taxon>Alphaproteobacteria</taxon>
        <taxon>Rickettsiales</taxon>
        <taxon>Candidatus Midichloriaceae</taxon>
        <taxon>Candidatus Aquarickettsia</taxon>
    </lineage>
</organism>
<feature type="transmembrane region" description="Helical" evidence="14">
    <location>
        <begin position="53"/>
        <end position="76"/>
    </location>
</feature>
<feature type="binding site" description="axial binding residue" evidence="14">
    <location>
        <position position="87"/>
    </location>
    <ligand>
        <name>heme</name>
        <dbReference type="ChEBI" id="CHEBI:30413"/>
    </ligand>
    <ligandPart>
        <name>Fe</name>
        <dbReference type="ChEBI" id="CHEBI:18248"/>
    </ligandPart>
</feature>
<keyword evidence="8 14" id="KW-0479">Metal-binding</keyword>
<evidence type="ECO:0000313" key="16">
    <source>
        <dbReference type="EMBL" id="RST63195.1"/>
    </source>
</evidence>
<dbReference type="UniPathway" id="UPA00251">
    <property type="reaction ID" value="UER00324"/>
</dbReference>
<evidence type="ECO:0000313" key="17">
    <source>
        <dbReference type="Proteomes" id="UP000279470"/>
    </source>
</evidence>
<evidence type="ECO:0000256" key="4">
    <source>
        <dbReference type="ARBA" id="ARBA00017504"/>
    </source>
</evidence>
<keyword evidence="11 14" id="KW-0408">Iron</keyword>
<keyword evidence="7 14" id="KW-0812">Transmembrane</keyword>
<evidence type="ECO:0000256" key="6">
    <source>
        <dbReference type="ARBA" id="ARBA00022617"/>
    </source>
</evidence>
<comment type="catalytic activity">
    <reaction evidence="13 14 15">
        <text>protoporphyrinogen IX + 3 A = protoporphyrin IX + 3 AH2</text>
        <dbReference type="Rhea" id="RHEA:62000"/>
        <dbReference type="ChEBI" id="CHEBI:13193"/>
        <dbReference type="ChEBI" id="CHEBI:17499"/>
        <dbReference type="ChEBI" id="CHEBI:57306"/>
        <dbReference type="ChEBI" id="CHEBI:57307"/>
    </reaction>
</comment>
<evidence type="ECO:0000256" key="3">
    <source>
        <dbReference type="ARBA" id="ARBA00006501"/>
    </source>
</evidence>
<evidence type="ECO:0000256" key="11">
    <source>
        <dbReference type="ARBA" id="ARBA00023004"/>
    </source>
</evidence>
<feature type="transmembrane region" description="Helical" evidence="14">
    <location>
        <begin position="6"/>
        <end position="32"/>
    </location>
</feature>